<protein>
    <recommendedName>
        <fullName evidence="4">PH domain-containing protein</fullName>
    </recommendedName>
</protein>
<keyword evidence="1" id="KW-1133">Transmembrane helix</keyword>
<name>A0A6M5Z147_9BACT</name>
<gene>
    <name evidence="2" type="ORF">FTUN_6968</name>
</gene>
<organism evidence="2 3">
    <name type="scientific">Frigoriglobus tundricola</name>
    <dbReference type="NCBI Taxonomy" id="2774151"/>
    <lineage>
        <taxon>Bacteria</taxon>
        <taxon>Pseudomonadati</taxon>
        <taxon>Planctomycetota</taxon>
        <taxon>Planctomycetia</taxon>
        <taxon>Gemmatales</taxon>
        <taxon>Gemmataceae</taxon>
        <taxon>Frigoriglobus</taxon>
    </lineage>
</organism>
<evidence type="ECO:0008006" key="4">
    <source>
        <dbReference type="Google" id="ProtNLM"/>
    </source>
</evidence>
<dbReference type="AlphaFoldDB" id="A0A6M5Z147"/>
<dbReference type="EMBL" id="CP053452">
    <property type="protein sequence ID" value="QJW99360.1"/>
    <property type="molecule type" value="Genomic_DNA"/>
</dbReference>
<feature type="transmembrane region" description="Helical" evidence="1">
    <location>
        <begin position="54"/>
        <end position="76"/>
    </location>
</feature>
<keyword evidence="3" id="KW-1185">Reference proteome</keyword>
<keyword evidence="1" id="KW-0472">Membrane</keyword>
<feature type="transmembrane region" description="Helical" evidence="1">
    <location>
        <begin position="161"/>
        <end position="186"/>
    </location>
</feature>
<reference evidence="3" key="1">
    <citation type="submission" date="2020-05" db="EMBL/GenBank/DDBJ databases">
        <title>Frigoriglobus tundricola gen. nov., sp. nov., a psychrotolerant cellulolytic planctomycete of the family Gemmataceae with two divergent copies of 16S rRNA gene.</title>
        <authorList>
            <person name="Kulichevskaya I.S."/>
            <person name="Ivanova A.A."/>
            <person name="Naumoff D.G."/>
            <person name="Beletsky A.V."/>
            <person name="Rijpstra W.I.C."/>
            <person name="Sinninghe Damste J.S."/>
            <person name="Mardanov A.V."/>
            <person name="Ravin N.V."/>
            <person name="Dedysh S.N."/>
        </authorList>
    </citation>
    <scope>NUCLEOTIDE SEQUENCE [LARGE SCALE GENOMIC DNA]</scope>
    <source>
        <strain evidence="3">PL17</strain>
    </source>
</reference>
<feature type="transmembrane region" description="Helical" evidence="1">
    <location>
        <begin position="213"/>
        <end position="236"/>
    </location>
</feature>
<evidence type="ECO:0000313" key="3">
    <source>
        <dbReference type="Proteomes" id="UP000503447"/>
    </source>
</evidence>
<sequence>MSTPDHPEPEPIIISRRALDTALMATLFTLVLTVSAGVIFLFTKDLGRDPSVVAALVLGLGTPVLLGGTLYVAVYWSRVASNAEFGSGIELHTPFRHRRYSWTELARLELHEQGMSIPSRVVVKMMFTDGRRFVVFANRGQGEGLLRMAQGAPWARNGTGAALPATTASAFVGLGVVAIALGLWIICDPVMDVVRNGTTNNRSGIGSDDVGGLALVTAVVPLAGLAGIGVGGYHLIRRPIVIERGLFRCRAGEPLARVDDL</sequence>
<dbReference type="KEGG" id="ftj:FTUN_6968"/>
<accession>A0A6M5Z147</accession>
<proteinExistence type="predicted"/>
<keyword evidence="1" id="KW-0812">Transmembrane</keyword>
<evidence type="ECO:0000256" key="1">
    <source>
        <dbReference type="SAM" id="Phobius"/>
    </source>
</evidence>
<feature type="transmembrane region" description="Helical" evidence="1">
    <location>
        <begin position="21"/>
        <end position="42"/>
    </location>
</feature>
<dbReference type="Proteomes" id="UP000503447">
    <property type="component" value="Chromosome"/>
</dbReference>
<evidence type="ECO:0000313" key="2">
    <source>
        <dbReference type="EMBL" id="QJW99360.1"/>
    </source>
</evidence>